<keyword evidence="3" id="KW-0413">Isomerase</keyword>
<evidence type="ECO:0000256" key="2">
    <source>
        <dbReference type="RuleBase" id="RU003707"/>
    </source>
</evidence>
<dbReference type="GO" id="GO:0016853">
    <property type="term" value="F:isomerase activity"/>
    <property type="evidence" value="ECO:0007669"/>
    <property type="project" value="UniProtKB-KW"/>
</dbReference>
<dbReference type="HOGENOM" id="CLU_009834_7_3_1"/>
<dbReference type="Pfam" id="PF00378">
    <property type="entry name" value="ECH_1"/>
    <property type="match status" value="1"/>
</dbReference>
<name>A0A0A1UW46_9HYPO</name>
<dbReference type="EMBL" id="JELW01000005">
    <property type="protein sequence ID" value="EXV02267.1"/>
    <property type="molecule type" value="Genomic_DNA"/>
</dbReference>
<protein>
    <submittedName>
        <fullName evidence="3">Enoyl-CoA hydratase/isomerase family protein</fullName>
    </submittedName>
</protein>
<reference evidence="3 4" key="1">
    <citation type="submission" date="2014-02" db="EMBL/GenBank/DDBJ databases">
        <title>The genome sequence of the entomopathogenic fungus Metarhizium robertsii ARSEF 2575.</title>
        <authorList>
            <person name="Giuliano Garisto Donzelli B."/>
            <person name="Roe B.A."/>
            <person name="Macmil S.L."/>
            <person name="Krasnoff S.B."/>
            <person name="Gibson D.M."/>
        </authorList>
    </citation>
    <scope>NUCLEOTIDE SEQUENCE [LARGE SCALE GENOMIC DNA]</scope>
    <source>
        <strain evidence="3 4">ARSEF 2575</strain>
    </source>
</reference>
<accession>A0A0A1UW46</accession>
<organism evidence="3 4">
    <name type="scientific">Metarhizium robertsii</name>
    <dbReference type="NCBI Taxonomy" id="568076"/>
    <lineage>
        <taxon>Eukaryota</taxon>
        <taxon>Fungi</taxon>
        <taxon>Dikarya</taxon>
        <taxon>Ascomycota</taxon>
        <taxon>Pezizomycotina</taxon>
        <taxon>Sordariomycetes</taxon>
        <taxon>Hypocreomycetidae</taxon>
        <taxon>Hypocreales</taxon>
        <taxon>Clavicipitaceae</taxon>
        <taxon>Metarhizium</taxon>
    </lineage>
</organism>
<dbReference type="PROSITE" id="PS00166">
    <property type="entry name" value="ENOYL_COA_HYDRATASE"/>
    <property type="match status" value="1"/>
</dbReference>
<dbReference type="Proteomes" id="UP000030151">
    <property type="component" value="Unassembled WGS sequence"/>
</dbReference>
<dbReference type="NCBIfam" id="NF006128">
    <property type="entry name" value="PRK08272.1"/>
    <property type="match status" value="1"/>
</dbReference>
<comment type="similarity">
    <text evidence="1 2">Belongs to the enoyl-CoA hydratase/isomerase family.</text>
</comment>
<evidence type="ECO:0000313" key="4">
    <source>
        <dbReference type="Proteomes" id="UP000030151"/>
    </source>
</evidence>
<dbReference type="OrthoDB" id="448450at2759"/>
<gene>
    <name evidence="3" type="ORF">X797_004396</name>
</gene>
<dbReference type="PANTHER" id="PTHR43802">
    <property type="entry name" value="ENOYL-COA HYDRATASE"/>
    <property type="match status" value="1"/>
</dbReference>
<dbReference type="InterPro" id="IPR029045">
    <property type="entry name" value="ClpP/crotonase-like_dom_sf"/>
</dbReference>
<proteinExistence type="inferred from homology"/>
<evidence type="ECO:0000313" key="3">
    <source>
        <dbReference type="EMBL" id="EXV02267.1"/>
    </source>
</evidence>
<dbReference type="PANTHER" id="PTHR43802:SF1">
    <property type="entry name" value="IP11341P-RELATED"/>
    <property type="match status" value="1"/>
</dbReference>
<dbReference type="InterPro" id="IPR018376">
    <property type="entry name" value="Enoyl-CoA_hyd/isom_CS"/>
</dbReference>
<evidence type="ECO:0000256" key="1">
    <source>
        <dbReference type="ARBA" id="ARBA00005254"/>
    </source>
</evidence>
<dbReference type="InterPro" id="IPR001753">
    <property type="entry name" value="Enoyl-CoA_hydra/iso"/>
</dbReference>
<dbReference type="SUPFAM" id="SSF52096">
    <property type="entry name" value="ClpP/crotonase"/>
    <property type="match status" value="1"/>
</dbReference>
<sequence length="326" mass="35897">MLHSETQDSAYLSPTLLVAQYKPSCRQSINTMENTNFKSIIYKTSSDGKVAYIILNRPKHFNAIDQNIPAELRAAVRLANFDSKVHCIIIKGNGPGFCGGYDLGIYAEHAQRGQTEGSQDLCKGYDPFKDYLTMGEVTECYSELFRSHKPTIAQVHGAAVAGGSDIALCCDLVVMADDARIGYPPSRAWGCPTTAMWAHRIGPEKAKRMLFTGDLIDGKEAASMGLVLMSVPEAELEETVSLLANRIKTVPINQLWMHKQVINSGIESSVRSSQRLATIFDGITRNSPEGIAFQNAAMLSGFKDAVKKRDEPGNSVSYRIKWKNRL</sequence>
<dbReference type="Gene3D" id="3.90.226.10">
    <property type="entry name" value="2-enoyl-CoA Hydratase, Chain A, domain 1"/>
    <property type="match status" value="1"/>
</dbReference>
<comment type="caution">
    <text evidence="3">The sequence shown here is derived from an EMBL/GenBank/DDBJ whole genome shotgun (WGS) entry which is preliminary data.</text>
</comment>
<dbReference type="CDD" id="cd06558">
    <property type="entry name" value="crotonase-like"/>
    <property type="match status" value="1"/>
</dbReference>
<dbReference type="AlphaFoldDB" id="A0A0A1UW46"/>